<accession>A0A6J5MQA2</accession>
<proteinExistence type="predicted"/>
<name>A0A6J5MQA2_9CAUD</name>
<dbReference type="EMBL" id="LR796486">
    <property type="protein sequence ID" value="CAB4147206.1"/>
    <property type="molecule type" value="Genomic_DNA"/>
</dbReference>
<sequence length="64" mass="7275">MNERTQMAALVFQGICAGDWKFQLGEGQFWDDVAVFRAVELADKLIKQLDVITDVEIIEDKSND</sequence>
<organism evidence="1">
    <name type="scientific">uncultured Caudovirales phage</name>
    <dbReference type="NCBI Taxonomy" id="2100421"/>
    <lineage>
        <taxon>Viruses</taxon>
        <taxon>Duplodnaviria</taxon>
        <taxon>Heunggongvirae</taxon>
        <taxon>Uroviricota</taxon>
        <taxon>Caudoviricetes</taxon>
        <taxon>Peduoviridae</taxon>
        <taxon>Maltschvirus</taxon>
        <taxon>Maltschvirus maltsch</taxon>
    </lineage>
</organism>
<gene>
    <name evidence="1" type="ORF">UFOVP507_17</name>
</gene>
<evidence type="ECO:0000313" key="1">
    <source>
        <dbReference type="EMBL" id="CAB4147206.1"/>
    </source>
</evidence>
<reference evidence="1" key="1">
    <citation type="submission" date="2020-04" db="EMBL/GenBank/DDBJ databases">
        <authorList>
            <person name="Chiriac C."/>
            <person name="Salcher M."/>
            <person name="Ghai R."/>
            <person name="Kavagutti S V."/>
        </authorList>
    </citation>
    <scope>NUCLEOTIDE SEQUENCE</scope>
</reference>
<protein>
    <submittedName>
        <fullName evidence="1">Uncharacterized protein</fullName>
    </submittedName>
</protein>